<accession>A0A7Y7IVA9</accession>
<gene>
    <name evidence="1" type="ORF">HUK84_06660</name>
</gene>
<organism evidence="1 2">
    <name type="scientific">Nguyenibacter vanlangensis</name>
    <dbReference type="NCBI Taxonomy" id="1216886"/>
    <lineage>
        <taxon>Bacteria</taxon>
        <taxon>Pseudomonadati</taxon>
        <taxon>Pseudomonadota</taxon>
        <taxon>Alphaproteobacteria</taxon>
        <taxon>Acetobacterales</taxon>
        <taxon>Acetobacteraceae</taxon>
        <taxon>Nguyenibacter</taxon>
    </lineage>
</organism>
<name>A0A7Y7IVA9_9PROT</name>
<dbReference type="Proteomes" id="UP000534870">
    <property type="component" value="Unassembled WGS sequence"/>
</dbReference>
<dbReference type="AlphaFoldDB" id="A0A7Y7IVA9"/>
<proteinExistence type="predicted"/>
<dbReference type="EMBL" id="JABXXP010000080">
    <property type="protein sequence ID" value="NVN10827.1"/>
    <property type="molecule type" value="Genomic_DNA"/>
</dbReference>
<sequence length="152" mass="16746">MTTLFLTVVIVIMAGVPMSICAKAGRIADFFVRSANNSVLRPGIARRPQRLDPSSQLLGGEHVREGFDAIDDEPPHGRRDRTGSNGIELLGDLFADREGGVELEADLLRLRRHRGRHLGENDTGGVRIALQRLPDQHGDDVPHFIEHLLCGE</sequence>
<protein>
    <submittedName>
        <fullName evidence="1">Uncharacterized protein</fullName>
    </submittedName>
</protein>
<evidence type="ECO:0000313" key="2">
    <source>
        <dbReference type="Proteomes" id="UP000534870"/>
    </source>
</evidence>
<comment type="caution">
    <text evidence="1">The sequence shown here is derived from an EMBL/GenBank/DDBJ whole genome shotgun (WGS) entry which is preliminary data.</text>
</comment>
<reference evidence="1 2" key="1">
    <citation type="submission" date="2020-06" db="EMBL/GenBank/DDBJ databases">
        <title>Description of novel acetic acid bacteria.</title>
        <authorList>
            <person name="Sombolestani A."/>
        </authorList>
    </citation>
    <scope>NUCLEOTIDE SEQUENCE [LARGE SCALE GENOMIC DNA]</scope>
    <source>
        <strain evidence="1 2">LMG 31431</strain>
    </source>
</reference>
<evidence type="ECO:0000313" key="1">
    <source>
        <dbReference type="EMBL" id="NVN10827.1"/>
    </source>
</evidence>